<dbReference type="InterPro" id="IPR007372">
    <property type="entry name" value="Lipid/polyisoprenoid-bd_YceI"/>
</dbReference>
<dbReference type="SUPFAM" id="SSF101874">
    <property type="entry name" value="YceI-like"/>
    <property type="match status" value="1"/>
</dbReference>
<dbReference type="AlphaFoldDB" id="A0A1I4Y7V6"/>
<dbReference type="STRING" id="578942.SAMN05216289_11544"/>
<dbReference type="PANTHER" id="PTHR34406:SF2">
    <property type="entry name" value="PERIPLASMIC PROTEIN"/>
    <property type="match status" value="1"/>
</dbReference>
<accession>A0A1I4Y7V6</accession>
<dbReference type="PANTHER" id="PTHR34406">
    <property type="entry name" value="PROTEIN YCEI"/>
    <property type="match status" value="1"/>
</dbReference>
<keyword evidence="1" id="KW-0732">Signal</keyword>
<evidence type="ECO:0000259" key="2">
    <source>
        <dbReference type="SMART" id="SM00867"/>
    </source>
</evidence>
<keyword evidence="4" id="KW-1185">Reference proteome</keyword>
<name>A0A1I4Y7V6_9GAMM</name>
<proteinExistence type="predicted"/>
<gene>
    <name evidence="3" type="ORF">SAMN05216289_11544</name>
</gene>
<dbReference type="Gene3D" id="2.40.128.110">
    <property type="entry name" value="Lipid/polyisoprenoid-binding, YceI-like"/>
    <property type="match status" value="1"/>
</dbReference>
<feature type="chain" id="PRO_5011607215" evidence="1">
    <location>
        <begin position="20"/>
        <end position="199"/>
    </location>
</feature>
<organism evidence="3 4">
    <name type="scientific">Dokdonella immobilis</name>
    <dbReference type="NCBI Taxonomy" id="578942"/>
    <lineage>
        <taxon>Bacteria</taxon>
        <taxon>Pseudomonadati</taxon>
        <taxon>Pseudomonadota</taxon>
        <taxon>Gammaproteobacteria</taxon>
        <taxon>Lysobacterales</taxon>
        <taxon>Rhodanobacteraceae</taxon>
        <taxon>Dokdonella</taxon>
    </lineage>
</organism>
<dbReference type="Proteomes" id="UP000198575">
    <property type="component" value="Unassembled WGS sequence"/>
</dbReference>
<dbReference type="OrthoDB" id="9811006at2"/>
<dbReference type="EMBL" id="FOVF01000015">
    <property type="protein sequence ID" value="SFN33649.1"/>
    <property type="molecule type" value="Genomic_DNA"/>
</dbReference>
<feature type="domain" description="Lipid/polyisoprenoid-binding YceI-like" evidence="2">
    <location>
        <begin position="23"/>
        <end position="188"/>
    </location>
</feature>
<evidence type="ECO:0000313" key="3">
    <source>
        <dbReference type="EMBL" id="SFN33649.1"/>
    </source>
</evidence>
<reference evidence="3 4" key="1">
    <citation type="submission" date="2016-10" db="EMBL/GenBank/DDBJ databases">
        <authorList>
            <person name="de Groot N.N."/>
        </authorList>
    </citation>
    <scope>NUCLEOTIDE SEQUENCE [LARGE SCALE GENOMIC DNA]</scope>
    <source>
        <strain evidence="3 4">CGMCC 1.7659</strain>
    </source>
</reference>
<protein>
    <submittedName>
        <fullName evidence="3">Polyisoprenoid-binding protein YceI</fullName>
    </submittedName>
</protein>
<evidence type="ECO:0000256" key="1">
    <source>
        <dbReference type="SAM" id="SignalP"/>
    </source>
</evidence>
<feature type="signal peptide" evidence="1">
    <location>
        <begin position="1"/>
        <end position="19"/>
    </location>
</feature>
<dbReference type="SMART" id="SM00867">
    <property type="entry name" value="YceI"/>
    <property type="match status" value="1"/>
</dbReference>
<dbReference type="InterPro" id="IPR036761">
    <property type="entry name" value="TTHA0802/YceI-like_sf"/>
</dbReference>
<dbReference type="RefSeq" id="WP_092408028.1">
    <property type="nucleotide sequence ID" value="NZ_FOVF01000015.1"/>
</dbReference>
<dbReference type="Pfam" id="PF04264">
    <property type="entry name" value="YceI"/>
    <property type="match status" value="1"/>
</dbReference>
<sequence>MKRILFFTACVCGPLAALAAPATYTIDPTHTFPSFEADHMGISTWRGKMNGSSGTVSLDKTSGKGSVDVTIDLGSIDFGLDALNTWARGDGFFDVAKYPRATYKGTLSGWLPDAATAWVDGELTLHGVTRPVILDIHSFKCVEHPVFKRDYCGADATASFKRDDFGLDAGKDYGFRMDVNLRIQVEALIDANAEAAPAH</sequence>
<evidence type="ECO:0000313" key="4">
    <source>
        <dbReference type="Proteomes" id="UP000198575"/>
    </source>
</evidence>